<evidence type="ECO:0000313" key="9">
    <source>
        <dbReference type="Proteomes" id="UP000221024"/>
    </source>
</evidence>
<dbReference type="PROSITE" id="PS51257">
    <property type="entry name" value="PROKAR_LIPOPROTEIN"/>
    <property type="match status" value="1"/>
</dbReference>
<gene>
    <name evidence="8" type="ORF">CRI93_13015</name>
</gene>
<dbReference type="Gene3D" id="3.30.1330.60">
    <property type="entry name" value="OmpA-like domain"/>
    <property type="match status" value="1"/>
</dbReference>
<dbReference type="AlphaFoldDB" id="A0A2H3NIW4"/>
<dbReference type="InterPro" id="IPR006665">
    <property type="entry name" value="OmpA-like"/>
</dbReference>
<dbReference type="InterPro" id="IPR035986">
    <property type="entry name" value="PKD_dom_sf"/>
</dbReference>
<protein>
    <recommendedName>
        <fullName evidence="7">PKD domain-containing protein</fullName>
    </recommendedName>
</protein>
<dbReference type="GO" id="GO:0005886">
    <property type="term" value="C:plasma membrane"/>
    <property type="evidence" value="ECO:0007669"/>
    <property type="project" value="TreeGrafter"/>
</dbReference>
<keyword evidence="2" id="KW-0812">Transmembrane</keyword>
<comment type="caution">
    <text evidence="8">The sequence shown here is derived from an EMBL/GenBank/DDBJ whole genome shotgun (WGS) entry which is preliminary data.</text>
</comment>
<evidence type="ECO:0000256" key="4">
    <source>
        <dbReference type="ARBA" id="ARBA00022989"/>
    </source>
</evidence>
<dbReference type="InterPro" id="IPR013783">
    <property type="entry name" value="Ig-like_fold"/>
</dbReference>
<organism evidence="8 9">
    <name type="scientific">Longimonas halophila</name>
    <dbReference type="NCBI Taxonomy" id="1469170"/>
    <lineage>
        <taxon>Bacteria</taxon>
        <taxon>Pseudomonadati</taxon>
        <taxon>Rhodothermota</taxon>
        <taxon>Rhodothermia</taxon>
        <taxon>Rhodothermales</taxon>
        <taxon>Salisaetaceae</taxon>
        <taxon>Longimonas</taxon>
    </lineage>
</organism>
<dbReference type="PROSITE" id="PS50093">
    <property type="entry name" value="PKD"/>
    <property type="match status" value="2"/>
</dbReference>
<accession>A0A2H3NIW4</accession>
<feature type="domain" description="PKD" evidence="7">
    <location>
        <begin position="65"/>
        <end position="109"/>
    </location>
</feature>
<evidence type="ECO:0000256" key="6">
    <source>
        <dbReference type="SAM" id="MobiDB-lite"/>
    </source>
</evidence>
<dbReference type="GO" id="GO:0005261">
    <property type="term" value="F:monoatomic cation channel activity"/>
    <property type="evidence" value="ECO:0007669"/>
    <property type="project" value="TreeGrafter"/>
</dbReference>
<dbReference type="CDD" id="cd00146">
    <property type="entry name" value="PKD"/>
    <property type="match status" value="2"/>
</dbReference>
<feature type="compositionally biased region" description="Polar residues" evidence="6">
    <location>
        <begin position="316"/>
        <end position="328"/>
    </location>
</feature>
<dbReference type="SMART" id="SM00089">
    <property type="entry name" value="PKD"/>
    <property type="match status" value="2"/>
</dbReference>
<reference evidence="8 9" key="1">
    <citation type="submission" date="2017-10" db="EMBL/GenBank/DDBJ databases">
        <title>Draft genome of Longimonas halophila.</title>
        <authorList>
            <person name="Goh K.M."/>
            <person name="Shamsir M.S."/>
            <person name="Lim S.W."/>
        </authorList>
    </citation>
    <scope>NUCLEOTIDE SEQUENCE [LARGE SCALE GENOMIC DNA]</scope>
    <source>
        <strain evidence="8 9">KCTC 42399</strain>
    </source>
</reference>
<evidence type="ECO:0000256" key="1">
    <source>
        <dbReference type="ARBA" id="ARBA00004141"/>
    </source>
</evidence>
<keyword evidence="3" id="KW-0677">Repeat</keyword>
<keyword evidence="5" id="KW-0472">Membrane</keyword>
<sequence length="328" mass="36018">MTTSIKRPLWRIRWATAVVQAVVLSWAVAVGVGCMRPVPPEIVALHGPEHIGQDTAAVFTARINDEATEPVRLLWDFGNGYEDRGLRVRHVFTTEGSHTVRFRVENERGHDMRTWMLRVGNLPRAPQIATVQVQPNPARVGERVHYETRVDGAAPTRYRWTFGDGAQSEEAAPTHRYEAHGTYAVRVRVEHATGTDARTVQIEVEPDLPDFCAPPVAGNVVYFARNASVLPDAASEALRENVSLFRDCAPLPIRVLGYATADERNANALAADRAAAVVAAYRAAGVAAERLQATHHVELARRAGKTPKSGFVQGQRVDSSLQRRASGE</sequence>
<dbReference type="SUPFAM" id="SSF49299">
    <property type="entry name" value="PKD domain"/>
    <property type="match status" value="2"/>
</dbReference>
<evidence type="ECO:0000256" key="3">
    <source>
        <dbReference type="ARBA" id="ARBA00022737"/>
    </source>
</evidence>
<dbReference type="InterPro" id="IPR036737">
    <property type="entry name" value="OmpA-like_sf"/>
</dbReference>
<dbReference type="Proteomes" id="UP000221024">
    <property type="component" value="Unassembled WGS sequence"/>
</dbReference>
<comment type="subcellular location">
    <subcellularLocation>
        <location evidence="1">Membrane</location>
        <topology evidence="1">Multi-pass membrane protein</topology>
    </subcellularLocation>
</comment>
<dbReference type="Pfam" id="PF18911">
    <property type="entry name" value="PKD_4"/>
    <property type="match status" value="1"/>
</dbReference>
<keyword evidence="4" id="KW-1133">Transmembrane helix</keyword>
<evidence type="ECO:0000313" key="8">
    <source>
        <dbReference type="EMBL" id="PEN05430.1"/>
    </source>
</evidence>
<dbReference type="EMBL" id="PDEP01000014">
    <property type="protein sequence ID" value="PEN05430.1"/>
    <property type="molecule type" value="Genomic_DNA"/>
</dbReference>
<evidence type="ECO:0000259" key="7">
    <source>
        <dbReference type="PROSITE" id="PS50093"/>
    </source>
</evidence>
<name>A0A2H3NIW4_9BACT</name>
<proteinExistence type="predicted"/>
<evidence type="ECO:0000256" key="2">
    <source>
        <dbReference type="ARBA" id="ARBA00022692"/>
    </source>
</evidence>
<keyword evidence="9" id="KW-1185">Reference proteome</keyword>
<dbReference type="GO" id="GO:0006816">
    <property type="term" value="P:calcium ion transport"/>
    <property type="evidence" value="ECO:0007669"/>
    <property type="project" value="TreeGrafter"/>
</dbReference>
<feature type="domain" description="PKD" evidence="7">
    <location>
        <begin position="155"/>
        <end position="205"/>
    </location>
</feature>
<dbReference type="Gene3D" id="2.60.40.10">
    <property type="entry name" value="Immunoglobulins"/>
    <property type="match status" value="2"/>
</dbReference>
<dbReference type="Pfam" id="PF00691">
    <property type="entry name" value="OmpA"/>
    <property type="match status" value="1"/>
</dbReference>
<dbReference type="OrthoDB" id="1488789at2"/>
<dbReference type="Pfam" id="PF00801">
    <property type="entry name" value="PKD"/>
    <property type="match status" value="1"/>
</dbReference>
<dbReference type="SUPFAM" id="SSF103088">
    <property type="entry name" value="OmpA-like"/>
    <property type="match status" value="1"/>
</dbReference>
<evidence type="ECO:0000256" key="5">
    <source>
        <dbReference type="ARBA" id="ARBA00023136"/>
    </source>
</evidence>
<dbReference type="PANTHER" id="PTHR46730:SF1">
    <property type="entry name" value="PLAT DOMAIN-CONTAINING PROTEIN"/>
    <property type="match status" value="1"/>
</dbReference>
<dbReference type="PANTHER" id="PTHR46730">
    <property type="entry name" value="POLYCYSTIN-1"/>
    <property type="match status" value="1"/>
</dbReference>
<dbReference type="InterPro" id="IPR000601">
    <property type="entry name" value="PKD_dom"/>
</dbReference>
<feature type="region of interest" description="Disordered" evidence="6">
    <location>
        <begin position="304"/>
        <end position="328"/>
    </location>
</feature>
<dbReference type="InterPro" id="IPR022409">
    <property type="entry name" value="PKD/Chitinase_dom"/>
</dbReference>